<evidence type="ECO:0000256" key="1">
    <source>
        <dbReference type="ARBA" id="ARBA00022614"/>
    </source>
</evidence>
<name>A0AA86PF41_9EUKA</name>
<evidence type="ECO:0000313" key="5">
    <source>
        <dbReference type="Proteomes" id="UP001642409"/>
    </source>
</evidence>
<reference evidence="3" key="1">
    <citation type="submission" date="2023-06" db="EMBL/GenBank/DDBJ databases">
        <authorList>
            <person name="Kurt Z."/>
        </authorList>
    </citation>
    <scope>NUCLEOTIDE SEQUENCE</scope>
</reference>
<dbReference type="Proteomes" id="UP001642409">
    <property type="component" value="Unassembled WGS sequence"/>
</dbReference>
<dbReference type="AlphaFoldDB" id="A0AA86PF41"/>
<dbReference type="InterPro" id="IPR050836">
    <property type="entry name" value="SDS22/Internalin_LRR"/>
</dbReference>
<dbReference type="EMBL" id="CATOUU010000653">
    <property type="protein sequence ID" value="CAI9938024.1"/>
    <property type="molecule type" value="Genomic_DNA"/>
</dbReference>
<accession>A0AA86PF41</accession>
<dbReference type="PANTHER" id="PTHR46652:SF3">
    <property type="entry name" value="LEUCINE-RICH REPEAT-CONTAINING PROTEIN 9"/>
    <property type="match status" value="1"/>
</dbReference>
<dbReference type="SUPFAM" id="SSF52058">
    <property type="entry name" value="L domain-like"/>
    <property type="match status" value="1"/>
</dbReference>
<keyword evidence="2" id="KW-0677">Repeat</keyword>
<proteinExistence type="predicted"/>
<dbReference type="PANTHER" id="PTHR46652">
    <property type="entry name" value="LEUCINE-RICH REPEAT AND IQ DOMAIN-CONTAINING PROTEIN 1-RELATED"/>
    <property type="match status" value="1"/>
</dbReference>
<dbReference type="EMBL" id="CAXDID020000071">
    <property type="protein sequence ID" value="CAL6014782.1"/>
    <property type="molecule type" value="Genomic_DNA"/>
</dbReference>
<evidence type="ECO:0000256" key="2">
    <source>
        <dbReference type="ARBA" id="ARBA00022737"/>
    </source>
</evidence>
<gene>
    <name evidence="4" type="ORF">HINF_LOCUS24435</name>
    <name evidence="3" type="ORF">HINF_LOCUS25669</name>
</gene>
<comment type="caution">
    <text evidence="3">The sequence shown here is derived from an EMBL/GenBank/DDBJ whole genome shotgun (WGS) entry which is preliminary data.</text>
</comment>
<evidence type="ECO:0000313" key="4">
    <source>
        <dbReference type="EMBL" id="CAL6014782.1"/>
    </source>
</evidence>
<protein>
    <submittedName>
        <fullName evidence="3">Uncharacterized protein</fullName>
    </submittedName>
</protein>
<dbReference type="InterPro" id="IPR001611">
    <property type="entry name" value="Leu-rich_rpt"/>
</dbReference>
<dbReference type="Pfam" id="PF12799">
    <property type="entry name" value="LRR_4"/>
    <property type="match status" value="2"/>
</dbReference>
<dbReference type="InterPro" id="IPR032675">
    <property type="entry name" value="LRR_dom_sf"/>
</dbReference>
<dbReference type="PROSITE" id="PS51450">
    <property type="entry name" value="LRR"/>
    <property type="match status" value="4"/>
</dbReference>
<evidence type="ECO:0000313" key="3">
    <source>
        <dbReference type="EMBL" id="CAI9938024.1"/>
    </source>
</evidence>
<sequence>MELDYVQQQYDSRRINKYISQVNENQLCIDERLLDLFHTKDALQTFAFVDQLGIEELTILNCQCVSFDRVPAKVKELRVNKCNISQINGVQNITDLYLLDLQWNNRIEHITCLQQMFNLTFLNLSGNSIESIYPLRKLTNLLDLDVSFNIIIDISALQSLVNLKCLALCANQIVDIYPLRKLLDLQTLDLYGNEIIDISPLQNMNFKELVLNDNFISEFYNFEQFKTEQRVPTPIQVLFSNILKQIHFQEELCEQMKEKQFKVKRKQNDFINQINKMVQKILIEAVVRSETVKRLFSKLSVEETQ</sequence>
<keyword evidence="1" id="KW-0433">Leucine-rich repeat</keyword>
<organism evidence="3">
    <name type="scientific">Hexamita inflata</name>
    <dbReference type="NCBI Taxonomy" id="28002"/>
    <lineage>
        <taxon>Eukaryota</taxon>
        <taxon>Metamonada</taxon>
        <taxon>Diplomonadida</taxon>
        <taxon>Hexamitidae</taxon>
        <taxon>Hexamitinae</taxon>
        <taxon>Hexamita</taxon>
    </lineage>
</organism>
<reference evidence="4 5" key="2">
    <citation type="submission" date="2024-07" db="EMBL/GenBank/DDBJ databases">
        <authorList>
            <person name="Akdeniz Z."/>
        </authorList>
    </citation>
    <scope>NUCLEOTIDE SEQUENCE [LARGE SCALE GENOMIC DNA]</scope>
</reference>
<dbReference type="Gene3D" id="3.80.10.10">
    <property type="entry name" value="Ribonuclease Inhibitor"/>
    <property type="match status" value="1"/>
</dbReference>
<keyword evidence="5" id="KW-1185">Reference proteome</keyword>
<dbReference type="InterPro" id="IPR025875">
    <property type="entry name" value="Leu-rich_rpt_4"/>
</dbReference>